<evidence type="ECO:0000256" key="3">
    <source>
        <dbReference type="PIRSR" id="PIRSR605511-2"/>
    </source>
</evidence>
<feature type="binding site" evidence="3">
    <location>
        <position position="95"/>
    </location>
    <ligand>
        <name>substrate</name>
    </ligand>
</feature>
<dbReference type="AlphaFoldDB" id="A0A1G8JPQ4"/>
<dbReference type="PANTHER" id="PTHR10907:SF47">
    <property type="entry name" value="REGUCALCIN"/>
    <property type="match status" value="1"/>
</dbReference>
<dbReference type="InterPro" id="IPR011042">
    <property type="entry name" value="6-blade_b-propeller_TolB-like"/>
</dbReference>
<evidence type="ECO:0000313" key="5">
    <source>
        <dbReference type="EMBL" id="SDI33063.1"/>
    </source>
</evidence>
<feature type="domain" description="SMP-30/Gluconolactonase/LRE-like region" evidence="4">
    <location>
        <begin position="12"/>
        <end position="251"/>
    </location>
</feature>
<evidence type="ECO:0000313" key="6">
    <source>
        <dbReference type="Proteomes" id="UP000199382"/>
    </source>
</evidence>
<dbReference type="GO" id="GO:0005509">
    <property type="term" value="F:calcium ion binding"/>
    <property type="evidence" value="ECO:0007669"/>
    <property type="project" value="TreeGrafter"/>
</dbReference>
<dbReference type="InterPro" id="IPR013658">
    <property type="entry name" value="SGL"/>
</dbReference>
<accession>A0A1G8JPQ4</accession>
<organism evidence="5 6">
    <name type="scientific">Aliiruegeria lutimaris</name>
    <dbReference type="NCBI Taxonomy" id="571298"/>
    <lineage>
        <taxon>Bacteria</taxon>
        <taxon>Pseudomonadati</taxon>
        <taxon>Pseudomonadota</taxon>
        <taxon>Alphaproteobacteria</taxon>
        <taxon>Rhodobacterales</taxon>
        <taxon>Roseobacteraceae</taxon>
        <taxon>Aliiruegeria</taxon>
    </lineage>
</organism>
<keyword evidence="3" id="KW-0479">Metal-binding</keyword>
<dbReference type="InterPro" id="IPR005511">
    <property type="entry name" value="SMP-30"/>
</dbReference>
<dbReference type="PRINTS" id="PR01790">
    <property type="entry name" value="SMP30FAMILY"/>
</dbReference>
<dbReference type="OrthoDB" id="2633250at2"/>
<comment type="cofactor">
    <cofactor evidence="3">
        <name>Zn(2+)</name>
        <dbReference type="ChEBI" id="CHEBI:29105"/>
    </cofactor>
    <text evidence="3">Binds 1 divalent metal cation per subunit.</text>
</comment>
<feature type="binding site" evidence="3">
    <location>
        <position position="97"/>
    </location>
    <ligand>
        <name>substrate</name>
    </ligand>
</feature>
<dbReference type="Pfam" id="PF08450">
    <property type="entry name" value="SGL"/>
    <property type="match status" value="1"/>
</dbReference>
<dbReference type="GO" id="GO:0019853">
    <property type="term" value="P:L-ascorbic acid biosynthetic process"/>
    <property type="evidence" value="ECO:0007669"/>
    <property type="project" value="TreeGrafter"/>
</dbReference>
<sequence length="286" mass="32141">MSQVFDSTMCQLGEGPLWHPLRQQLFWFDILEHRLITRKDGVTQFWQFDQCVSAAGWVDEDTFLIASASELFTFNIETGERNHVLPLEVDNPVTRSNDGRADPFGGFWIGTMGYNAEQGAGAIYRYYRGELRVLFPEISIPNAMCFDPNGQFALYCDTREHVIRKVALEQEHGWPKGPSEIFIDMRKDDWGPDGAVLDADGNFWNAHWCAGRVGVYNPKGEFLREITFGASKTTCPAFGGPDLSQLFVTSAAEDLTAEELAARPESGMTFTAQTQARGQKEHKVIL</sequence>
<dbReference type="EMBL" id="FNEK01000002">
    <property type="protein sequence ID" value="SDI33063.1"/>
    <property type="molecule type" value="Genomic_DNA"/>
</dbReference>
<keyword evidence="3" id="KW-0862">Zinc</keyword>
<dbReference type="GO" id="GO:0004341">
    <property type="term" value="F:gluconolactonase activity"/>
    <property type="evidence" value="ECO:0007669"/>
    <property type="project" value="TreeGrafter"/>
</dbReference>
<evidence type="ECO:0000256" key="2">
    <source>
        <dbReference type="PIRSR" id="PIRSR605511-1"/>
    </source>
</evidence>
<dbReference type="RefSeq" id="WP_093147991.1">
    <property type="nucleotide sequence ID" value="NZ_FNEK01000002.1"/>
</dbReference>
<evidence type="ECO:0000259" key="4">
    <source>
        <dbReference type="Pfam" id="PF08450"/>
    </source>
</evidence>
<keyword evidence="6" id="KW-1185">Reference proteome</keyword>
<comment type="similarity">
    <text evidence="1">Belongs to the SMP-30/CGR1 family.</text>
</comment>
<reference evidence="5 6" key="1">
    <citation type="submission" date="2016-10" db="EMBL/GenBank/DDBJ databases">
        <authorList>
            <person name="de Groot N.N."/>
        </authorList>
    </citation>
    <scope>NUCLEOTIDE SEQUENCE [LARGE SCALE GENOMIC DNA]</scope>
    <source>
        <strain evidence="5 6">DSM 25294</strain>
    </source>
</reference>
<name>A0A1G8JPQ4_9RHOB</name>
<feature type="binding site" evidence="3">
    <location>
        <position position="193"/>
    </location>
    <ligand>
        <name>a divalent metal cation</name>
        <dbReference type="ChEBI" id="CHEBI:60240"/>
    </ligand>
</feature>
<proteinExistence type="inferred from homology"/>
<gene>
    <name evidence="5" type="ORF">SAMN04488026_100224</name>
</gene>
<dbReference type="Gene3D" id="2.120.10.30">
    <property type="entry name" value="TolB, C-terminal domain"/>
    <property type="match status" value="1"/>
</dbReference>
<dbReference type="STRING" id="571298.SAMN04488026_100224"/>
<feature type="active site" description="Proton donor/acceptor" evidence="2">
    <location>
        <position position="193"/>
    </location>
</feature>
<dbReference type="PANTHER" id="PTHR10907">
    <property type="entry name" value="REGUCALCIN"/>
    <property type="match status" value="1"/>
</dbReference>
<evidence type="ECO:0000256" key="1">
    <source>
        <dbReference type="ARBA" id="ARBA00008853"/>
    </source>
</evidence>
<feature type="binding site" evidence="3">
    <location>
        <position position="14"/>
    </location>
    <ligand>
        <name>a divalent metal cation</name>
        <dbReference type="ChEBI" id="CHEBI:60240"/>
    </ligand>
</feature>
<dbReference type="SUPFAM" id="SSF63829">
    <property type="entry name" value="Calcium-dependent phosphotriesterase"/>
    <property type="match status" value="1"/>
</dbReference>
<protein>
    <submittedName>
        <fullName evidence="5">Sugar lactone lactonase YvrE</fullName>
    </submittedName>
</protein>
<dbReference type="Proteomes" id="UP000199382">
    <property type="component" value="Unassembled WGS sequence"/>
</dbReference>
<feature type="binding site" evidence="3">
    <location>
        <position position="142"/>
    </location>
    <ligand>
        <name>a divalent metal cation</name>
        <dbReference type="ChEBI" id="CHEBI:60240"/>
    </ligand>
</feature>